<protein>
    <submittedName>
        <fullName evidence="2">Uncharacterized protein</fullName>
    </submittedName>
</protein>
<reference evidence="2 3" key="1">
    <citation type="submission" date="2019-08" db="EMBL/GenBank/DDBJ databases">
        <title>In-depth cultivation of the pig gut microbiome towards novel bacterial diversity and tailored functional studies.</title>
        <authorList>
            <person name="Wylensek D."/>
            <person name="Hitch T.C.A."/>
            <person name="Clavel T."/>
        </authorList>
    </citation>
    <scope>NUCLEOTIDE SEQUENCE [LARGE SCALE GENOMIC DNA]</scope>
    <source>
        <strain evidence="2 3">Oil-RF-744-WCA-WT-10</strain>
    </source>
</reference>
<proteinExistence type="predicted"/>
<dbReference type="PROSITE" id="PS51257">
    <property type="entry name" value="PROKAR_LIPOPROTEIN"/>
    <property type="match status" value="1"/>
</dbReference>
<accession>A0A6L5XB70</accession>
<feature type="signal peptide" evidence="1">
    <location>
        <begin position="1"/>
        <end position="22"/>
    </location>
</feature>
<dbReference type="Proteomes" id="UP000483362">
    <property type="component" value="Unassembled WGS sequence"/>
</dbReference>
<evidence type="ECO:0000313" key="2">
    <source>
        <dbReference type="EMBL" id="MSS17600.1"/>
    </source>
</evidence>
<dbReference type="AlphaFoldDB" id="A0A6L5XB70"/>
<name>A0A6L5XB70_9BACT</name>
<organism evidence="2 3">
    <name type="scientific">Sodaliphilus pleomorphus</name>
    <dbReference type="NCBI Taxonomy" id="2606626"/>
    <lineage>
        <taxon>Bacteria</taxon>
        <taxon>Pseudomonadati</taxon>
        <taxon>Bacteroidota</taxon>
        <taxon>Bacteroidia</taxon>
        <taxon>Bacteroidales</taxon>
        <taxon>Muribaculaceae</taxon>
        <taxon>Sodaliphilus</taxon>
    </lineage>
</organism>
<dbReference type="EMBL" id="VULT01000010">
    <property type="protein sequence ID" value="MSS17600.1"/>
    <property type="molecule type" value="Genomic_DNA"/>
</dbReference>
<keyword evidence="3" id="KW-1185">Reference proteome</keyword>
<keyword evidence="1" id="KW-0732">Signal</keyword>
<gene>
    <name evidence="2" type="ORF">FYJ29_07505</name>
</gene>
<comment type="caution">
    <text evidence="2">The sequence shown here is derived from an EMBL/GenBank/DDBJ whole genome shotgun (WGS) entry which is preliminary data.</text>
</comment>
<evidence type="ECO:0000313" key="3">
    <source>
        <dbReference type="Proteomes" id="UP000483362"/>
    </source>
</evidence>
<evidence type="ECO:0000256" key="1">
    <source>
        <dbReference type="SAM" id="SignalP"/>
    </source>
</evidence>
<dbReference type="RefSeq" id="WP_154328563.1">
    <property type="nucleotide sequence ID" value="NZ_CP045696.1"/>
</dbReference>
<feature type="chain" id="PRO_5026770343" evidence="1">
    <location>
        <begin position="23"/>
        <end position="289"/>
    </location>
</feature>
<sequence length="289" mass="31305">MMRKIISAVALTALVFSTVSCSDNDNDNGLDRTKERTWNVQLLNHVYDTRNDDSATAASASINDQKIVYRFSTDMLKLSFNPTIETTLGGIPQQFSWTGVNASNSEEKANIYSFATDAPVSGLSNFTGQIDLIDQNIYWSYTATSPQKIVYRVISTLPTISTSTSTVTTSVWSDTTATHQLPMSSFAINPSKMTATFTISQYTDVKIPRTYMSIVAGNATLAITPKGYRITGTGLAAVGTYVTSASTKYQTAKITIDNLDATIDLENNSIHATFNMLGAKVTVSGTISI</sequence>